<name>A0A4Y2KZJ9_ARAVE</name>
<dbReference type="OrthoDB" id="6460071at2759"/>
<dbReference type="Pfam" id="PF21107">
    <property type="entry name" value="STPRs"/>
    <property type="match status" value="1"/>
</dbReference>
<gene>
    <name evidence="3" type="ORF">AVEN_207035_1</name>
</gene>
<feature type="region of interest" description="Disordered" evidence="1">
    <location>
        <begin position="30"/>
        <end position="87"/>
    </location>
</feature>
<feature type="compositionally biased region" description="Basic and acidic residues" evidence="1">
    <location>
        <begin position="69"/>
        <end position="83"/>
    </location>
</feature>
<organism evidence="3 4">
    <name type="scientific">Araneus ventricosus</name>
    <name type="common">Orbweaver spider</name>
    <name type="synonym">Epeira ventricosa</name>
    <dbReference type="NCBI Taxonomy" id="182803"/>
    <lineage>
        <taxon>Eukaryota</taxon>
        <taxon>Metazoa</taxon>
        <taxon>Ecdysozoa</taxon>
        <taxon>Arthropoda</taxon>
        <taxon>Chelicerata</taxon>
        <taxon>Arachnida</taxon>
        <taxon>Araneae</taxon>
        <taxon>Araneomorphae</taxon>
        <taxon>Entelegynae</taxon>
        <taxon>Araneoidea</taxon>
        <taxon>Araneidae</taxon>
        <taxon>Araneus</taxon>
    </lineage>
</organism>
<accession>A0A4Y2KZJ9</accession>
<dbReference type="EMBL" id="BGPR01116686">
    <property type="protein sequence ID" value="GBN07814.1"/>
    <property type="molecule type" value="Genomic_DNA"/>
</dbReference>
<feature type="non-terminal residue" evidence="3">
    <location>
        <position position="1"/>
    </location>
</feature>
<proteinExistence type="predicted"/>
<evidence type="ECO:0000256" key="1">
    <source>
        <dbReference type="SAM" id="MobiDB-lite"/>
    </source>
</evidence>
<feature type="compositionally biased region" description="Basic and acidic residues" evidence="1">
    <location>
        <begin position="48"/>
        <end position="61"/>
    </location>
</feature>
<comment type="caution">
    <text evidence="3">The sequence shown here is derived from an EMBL/GenBank/DDBJ whole genome shotgun (WGS) entry which is preliminary data.</text>
</comment>
<dbReference type="AlphaFoldDB" id="A0A4Y2KZJ9"/>
<evidence type="ECO:0000313" key="4">
    <source>
        <dbReference type="Proteomes" id="UP000499080"/>
    </source>
</evidence>
<feature type="domain" description="STPR" evidence="2">
    <location>
        <begin position="38"/>
        <end position="96"/>
    </location>
</feature>
<protein>
    <recommendedName>
        <fullName evidence="2">STPR domain-containing protein</fullName>
    </recommendedName>
</protein>
<reference evidence="3 4" key="1">
    <citation type="journal article" date="2019" name="Sci. Rep.">
        <title>Orb-weaving spider Araneus ventricosus genome elucidates the spidroin gene catalogue.</title>
        <authorList>
            <person name="Kono N."/>
            <person name="Nakamura H."/>
            <person name="Ohtoshi R."/>
            <person name="Moran D.A.P."/>
            <person name="Shinohara A."/>
            <person name="Yoshida Y."/>
            <person name="Fujiwara M."/>
            <person name="Mori M."/>
            <person name="Tomita M."/>
            <person name="Arakawa K."/>
        </authorList>
    </citation>
    <scope>NUCLEOTIDE SEQUENCE [LARGE SCALE GENOMIC DNA]</scope>
</reference>
<sequence length="125" mass="14803">NCAKFQNYTIFFSIRRFLAFVDWTSRLDRRKEETEQNNSRLSVMAQRGQDRKAEETEDKINSRLSDMAQRGHEKRAEETEGQRNSRLSAMVQHARELRLDVIEGQYHHQIQTFYAAGTVIYSLFI</sequence>
<dbReference type="Proteomes" id="UP000499080">
    <property type="component" value="Unassembled WGS sequence"/>
</dbReference>
<evidence type="ECO:0000313" key="3">
    <source>
        <dbReference type="EMBL" id="GBN07814.1"/>
    </source>
</evidence>
<dbReference type="InterPro" id="IPR048998">
    <property type="entry name" value="STPR"/>
</dbReference>
<evidence type="ECO:0000259" key="2">
    <source>
        <dbReference type="Pfam" id="PF21107"/>
    </source>
</evidence>
<keyword evidence="4" id="KW-1185">Reference proteome</keyword>